<dbReference type="RefSeq" id="WP_277859333.1">
    <property type="nucleotide sequence ID" value="NZ_JARRAG010000001.1"/>
</dbReference>
<dbReference type="Pfam" id="PF07608">
    <property type="entry name" value="DUF1571"/>
    <property type="match status" value="1"/>
</dbReference>
<feature type="region of interest" description="Disordered" evidence="1">
    <location>
        <begin position="183"/>
        <end position="224"/>
    </location>
</feature>
<gene>
    <name evidence="2" type="ORF">PZE19_04285</name>
</gene>
<feature type="region of interest" description="Disordered" evidence="1">
    <location>
        <begin position="83"/>
        <end position="155"/>
    </location>
</feature>
<accession>A0ABT6F6D6</accession>
<evidence type="ECO:0000313" key="3">
    <source>
        <dbReference type="Proteomes" id="UP001216907"/>
    </source>
</evidence>
<comment type="caution">
    <text evidence="2">The sequence shown here is derived from an EMBL/GenBank/DDBJ whole genome shotgun (WGS) entry which is preliminary data.</text>
</comment>
<sequence>MNPANEAAEKIGSARRSMLLLAAAVGVCAEVGCATGGQAWRAGAGAMSGMLWSRGRAEPGYDLYAQNMAGSKGVKAAEAATVADRDVRPSDETGTGAALVARDRVQPADVAAEPRPQPRSTSDASVRVTLGRPESLPVLKNPDGEPGPLVASAAPEANSAHVAVTSPAPAESAAPIELAAAPERPPVEAQPEPSPAPAPEAPNAEAAEVAQAEPADEPAAKTRGVTLKSLLDDARGRLESMNTYQVGITRIERVGNQVLPEEKALLSIRRNPKAVRLEWPEGPNKGREVIYSAAINDRVMHVNIANSAIPIPRMSIPVDSPLALRNSRHAITEAGFDTIFNNLSSQVDAQGRPTGAEGRLTYKGLQQAEGMDRPCHLVQRITPTREVWRVYLDPDTLMPVAVTARQADGGLLESYRYEGLKADPTELAAVEAFDPDKRWGEAKGLFSRIAKAAGAAATQPASTTTR</sequence>
<dbReference type="Proteomes" id="UP001216907">
    <property type="component" value="Unassembled WGS sequence"/>
</dbReference>
<reference evidence="2 3" key="1">
    <citation type="submission" date="2023-03" db="EMBL/GenBank/DDBJ databases">
        <title>Paludisphaera mucosa sp. nov. a novel planctomycete from northern fen.</title>
        <authorList>
            <person name="Ivanova A."/>
        </authorList>
    </citation>
    <scope>NUCLEOTIDE SEQUENCE [LARGE SCALE GENOMIC DNA]</scope>
    <source>
        <strain evidence="2 3">Pla2</strain>
    </source>
</reference>
<evidence type="ECO:0000256" key="1">
    <source>
        <dbReference type="SAM" id="MobiDB-lite"/>
    </source>
</evidence>
<keyword evidence="3" id="KW-1185">Reference proteome</keyword>
<evidence type="ECO:0000313" key="2">
    <source>
        <dbReference type="EMBL" id="MDG3002974.1"/>
    </source>
</evidence>
<organism evidence="2 3">
    <name type="scientific">Paludisphaera mucosa</name>
    <dbReference type="NCBI Taxonomy" id="3030827"/>
    <lineage>
        <taxon>Bacteria</taxon>
        <taxon>Pseudomonadati</taxon>
        <taxon>Planctomycetota</taxon>
        <taxon>Planctomycetia</taxon>
        <taxon>Isosphaerales</taxon>
        <taxon>Isosphaeraceae</taxon>
        <taxon>Paludisphaera</taxon>
    </lineage>
</organism>
<name>A0ABT6F6D6_9BACT</name>
<dbReference type="EMBL" id="JARRAG010000001">
    <property type="protein sequence ID" value="MDG3002974.1"/>
    <property type="molecule type" value="Genomic_DNA"/>
</dbReference>
<protein>
    <submittedName>
        <fullName evidence="2">DUF1571 domain-containing protein</fullName>
    </submittedName>
</protein>
<feature type="compositionally biased region" description="Low complexity" evidence="1">
    <location>
        <begin position="201"/>
        <end position="213"/>
    </location>
</feature>
<dbReference type="InterPro" id="IPR011465">
    <property type="entry name" value="DUF1571"/>
</dbReference>
<proteinExistence type="predicted"/>